<evidence type="ECO:0000313" key="1">
    <source>
        <dbReference type="EMBL" id="KAI3748497.1"/>
    </source>
</evidence>
<gene>
    <name evidence="1" type="ORF">L6452_11603</name>
</gene>
<accession>A0ACB9DQC4</accession>
<protein>
    <submittedName>
        <fullName evidence="1">Uncharacterized protein</fullName>
    </submittedName>
</protein>
<proteinExistence type="predicted"/>
<name>A0ACB9DQC4_ARCLA</name>
<keyword evidence="2" id="KW-1185">Reference proteome</keyword>
<dbReference type="Proteomes" id="UP001055879">
    <property type="component" value="Linkage Group LG03"/>
</dbReference>
<reference evidence="1 2" key="2">
    <citation type="journal article" date="2022" name="Mol. Ecol. Resour.">
        <title>The genomes of chicory, endive, great burdock and yacon provide insights into Asteraceae paleo-polyploidization history and plant inulin production.</title>
        <authorList>
            <person name="Fan W."/>
            <person name="Wang S."/>
            <person name="Wang H."/>
            <person name="Wang A."/>
            <person name="Jiang F."/>
            <person name="Liu H."/>
            <person name="Zhao H."/>
            <person name="Xu D."/>
            <person name="Zhang Y."/>
        </authorList>
    </citation>
    <scope>NUCLEOTIDE SEQUENCE [LARGE SCALE GENOMIC DNA]</scope>
    <source>
        <strain evidence="2">cv. Niubang</strain>
    </source>
</reference>
<dbReference type="EMBL" id="CM042049">
    <property type="protein sequence ID" value="KAI3748497.1"/>
    <property type="molecule type" value="Genomic_DNA"/>
</dbReference>
<comment type="caution">
    <text evidence="1">The sequence shown here is derived from an EMBL/GenBank/DDBJ whole genome shotgun (WGS) entry which is preliminary data.</text>
</comment>
<organism evidence="1 2">
    <name type="scientific">Arctium lappa</name>
    <name type="common">Greater burdock</name>
    <name type="synonym">Lappa major</name>
    <dbReference type="NCBI Taxonomy" id="4217"/>
    <lineage>
        <taxon>Eukaryota</taxon>
        <taxon>Viridiplantae</taxon>
        <taxon>Streptophyta</taxon>
        <taxon>Embryophyta</taxon>
        <taxon>Tracheophyta</taxon>
        <taxon>Spermatophyta</taxon>
        <taxon>Magnoliopsida</taxon>
        <taxon>eudicotyledons</taxon>
        <taxon>Gunneridae</taxon>
        <taxon>Pentapetalae</taxon>
        <taxon>asterids</taxon>
        <taxon>campanulids</taxon>
        <taxon>Asterales</taxon>
        <taxon>Asteraceae</taxon>
        <taxon>Carduoideae</taxon>
        <taxon>Cardueae</taxon>
        <taxon>Arctiinae</taxon>
        <taxon>Arctium</taxon>
    </lineage>
</organism>
<sequence length="151" mass="16398">MANFQNHIPSEGNHRVLREEADAEAFIEEFCRECAAFVLDEPIPSTIFKTATNGLVGGKTTNAGGSGGHGYEVVKTDNNPALLMTTSTISDLKEPWQYELEDDHVNGCKGTGVFIPRGTAICMQKSNPIKDIAAFSQPGLADPYYDEKMKG</sequence>
<reference evidence="2" key="1">
    <citation type="journal article" date="2022" name="Mol. Ecol. Resour.">
        <title>The genomes of chicory, endive, great burdock and yacon provide insights into Asteraceae palaeo-polyploidization history and plant inulin production.</title>
        <authorList>
            <person name="Fan W."/>
            <person name="Wang S."/>
            <person name="Wang H."/>
            <person name="Wang A."/>
            <person name="Jiang F."/>
            <person name="Liu H."/>
            <person name="Zhao H."/>
            <person name="Xu D."/>
            <person name="Zhang Y."/>
        </authorList>
    </citation>
    <scope>NUCLEOTIDE SEQUENCE [LARGE SCALE GENOMIC DNA]</scope>
    <source>
        <strain evidence="2">cv. Niubang</strain>
    </source>
</reference>
<evidence type="ECO:0000313" key="2">
    <source>
        <dbReference type="Proteomes" id="UP001055879"/>
    </source>
</evidence>